<evidence type="ECO:0000259" key="17">
    <source>
        <dbReference type="PROSITE" id="PS51366"/>
    </source>
</evidence>
<reference evidence="18" key="2">
    <citation type="submission" date="2015-06" db="UniProtKB">
        <authorList>
            <consortium name="EnsemblMetazoa"/>
        </authorList>
    </citation>
    <scope>IDENTIFICATION</scope>
</reference>
<feature type="compositionally biased region" description="Low complexity" evidence="15">
    <location>
        <begin position="137"/>
        <end position="161"/>
    </location>
</feature>
<evidence type="ECO:0000256" key="8">
    <source>
        <dbReference type="ARBA" id="ARBA00022845"/>
    </source>
</evidence>
<dbReference type="CDD" id="cd11559">
    <property type="entry name" value="W2_eIF4G1_like"/>
    <property type="match status" value="1"/>
</dbReference>
<accession>T1GDV4</accession>
<dbReference type="InterPro" id="IPR003891">
    <property type="entry name" value="Initiation_fac_eIF4g_MI"/>
</dbReference>
<evidence type="ECO:0000256" key="7">
    <source>
        <dbReference type="ARBA" id="ARBA00022843"/>
    </source>
</evidence>
<evidence type="ECO:0000313" key="18">
    <source>
        <dbReference type="EnsemblMetazoa" id="MESCA001505-PA"/>
    </source>
</evidence>
<keyword evidence="14" id="KW-0175">Coiled coil</keyword>
<feature type="compositionally biased region" description="Low complexity" evidence="15">
    <location>
        <begin position="170"/>
        <end position="182"/>
    </location>
</feature>
<keyword evidence="9" id="KW-0648">Protein biosynthesis</keyword>
<evidence type="ECO:0000256" key="9">
    <source>
        <dbReference type="ARBA" id="ARBA00022917"/>
    </source>
</evidence>
<feature type="compositionally biased region" description="Polar residues" evidence="15">
    <location>
        <begin position="273"/>
        <end position="297"/>
    </location>
</feature>
<protein>
    <recommendedName>
        <fullName evidence="12">Eukaryotic translation initiation factor 4 gamma 2</fullName>
    </recommendedName>
</protein>
<dbReference type="GO" id="GO:0003729">
    <property type="term" value="F:mRNA binding"/>
    <property type="evidence" value="ECO:0007669"/>
    <property type="project" value="TreeGrafter"/>
</dbReference>
<keyword evidence="10" id="KW-0007">Acetylation</keyword>
<comment type="similarity">
    <text evidence="1">Belongs to the eukaryotic initiation factor 4G family.</text>
</comment>
<dbReference type="Gene3D" id="1.25.40.180">
    <property type="match status" value="3"/>
</dbReference>
<organism evidence="18 19">
    <name type="scientific">Megaselia scalaris</name>
    <name type="common">Humpbacked fly</name>
    <name type="synonym">Phora scalaris</name>
    <dbReference type="NCBI Taxonomy" id="36166"/>
    <lineage>
        <taxon>Eukaryota</taxon>
        <taxon>Metazoa</taxon>
        <taxon>Ecdysozoa</taxon>
        <taxon>Arthropoda</taxon>
        <taxon>Hexapoda</taxon>
        <taxon>Insecta</taxon>
        <taxon>Pterygota</taxon>
        <taxon>Neoptera</taxon>
        <taxon>Endopterygota</taxon>
        <taxon>Diptera</taxon>
        <taxon>Brachycera</taxon>
        <taxon>Muscomorpha</taxon>
        <taxon>Platypezoidea</taxon>
        <taxon>Phoridae</taxon>
        <taxon>Megaseliini</taxon>
        <taxon>Megaselia</taxon>
    </lineage>
</organism>
<proteinExistence type="inferred from homology"/>
<dbReference type="Pfam" id="PF02020">
    <property type="entry name" value="W2"/>
    <property type="match status" value="1"/>
</dbReference>
<feature type="region of interest" description="Disordered" evidence="15">
    <location>
        <begin position="137"/>
        <end position="191"/>
    </location>
</feature>
<name>T1GDV4_MEGSC</name>
<evidence type="ECO:0000256" key="4">
    <source>
        <dbReference type="ARBA" id="ARBA00022499"/>
    </source>
</evidence>
<feature type="compositionally biased region" description="Low complexity" evidence="15">
    <location>
        <begin position="244"/>
        <end position="264"/>
    </location>
</feature>
<keyword evidence="5" id="KW-0396">Initiation factor</keyword>
<dbReference type="SUPFAM" id="SSF48371">
    <property type="entry name" value="ARM repeat"/>
    <property type="match status" value="3"/>
</dbReference>
<dbReference type="InterPro" id="IPR003307">
    <property type="entry name" value="W2_domain"/>
</dbReference>
<keyword evidence="7" id="KW-0832">Ubl conjugation</keyword>
<sequence length="673" mass="76182">MECLSQLIKTCGKDLDTEQGKKLMDQYFEKMDRRSKSNKFPPRIRFLLKDVIELRANQWVPRKIGGIQTEGPVPIRQIRSQDEDNLIRTPFANRRDTRGDRENDNWMNRFPSNLQSGYDILSSLSVASPSTIISPNFNNTNRSYNNQRNNQNYNNMNGNNRYNKHNSPANGQSYNNNSNNQSTPFSGSNNLMAPRFKKNLITATQEAVENLQMRPQANSLLFKAANHNKTPTLPISTAQSSTPLLSTPSAEFSSSTSASASKLSLESDKDQQFKSTSSSPNLMSAASTATPKMNSLKASEKPSESPATPAQSVTNNQKGSNKQGKKEKGPSKDEVIKKCVTLVSESLKAADFDLEEVHNQFQELKVPEKHMKDVTIAVFNDYLDDPQEKSCERIIELLKKLRQSKKLAENALIEAFRQIINKIGEKEAAIPKIKTYIATIQSKAVESGLIKLSDVANFAENGQNHPLLLLVLQQLHKSMGGDALETAFKSSKVDLMKCLPECDRNKDRLAEILEDRGLSFLYPMLKTALMSVLLKYITADTTLTEDTDIKKYPEKSVIEKEESIFHKYCQILVTFLNGNMDLQLVAIYALQVFCYQASFPKGMLCRWFKNLYEASVIEEETFLRWKEELTDENEYPGKGSSLFQVNQWLTWLEEAESEEEDDDEEKKDKATEK</sequence>
<dbReference type="STRING" id="36166.T1GDV4"/>
<dbReference type="Pfam" id="PF02847">
    <property type="entry name" value="MA3"/>
    <property type="match status" value="1"/>
</dbReference>
<dbReference type="EMBL" id="CAQQ02197696">
    <property type="status" value="NOT_ANNOTATED_CDS"/>
    <property type="molecule type" value="Genomic_DNA"/>
</dbReference>
<keyword evidence="19" id="KW-1185">Reference proteome</keyword>
<dbReference type="AlphaFoldDB" id="T1GDV4"/>
<reference evidence="19" key="1">
    <citation type="submission" date="2013-02" db="EMBL/GenBank/DDBJ databases">
        <authorList>
            <person name="Hughes D."/>
        </authorList>
    </citation>
    <scope>NUCLEOTIDE SEQUENCE</scope>
    <source>
        <strain>Durham</strain>
        <strain evidence="19">NC isolate 2 -- Noor lab</strain>
    </source>
</reference>
<keyword evidence="4" id="KW-1017">Isopeptide bond</keyword>
<evidence type="ECO:0000256" key="5">
    <source>
        <dbReference type="ARBA" id="ARBA00022540"/>
    </source>
</evidence>
<dbReference type="GO" id="GO:0016281">
    <property type="term" value="C:eukaryotic translation initiation factor 4F complex"/>
    <property type="evidence" value="ECO:0007669"/>
    <property type="project" value="TreeGrafter"/>
</dbReference>
<dbReference type="HOGENOM" id="CLU_001519_3_0_1"/>
<dbReference type="InterPro" id="IPR016024">
    <property type="entry name" value="ARM-type_fold"/>
</dbReference>
<evidence type="ECO:0000256" key="15">
    <source>
        <dbReference type="SAM" id="MobiDB-lite"/>
    </source>
</evidence>
<evidence type="ECO:0000313" key="19">
    <source>
        <dbReference type="Proteomes" id="UP000015102"/>
    </source>
</evidence>
<comment type="subunit">
    <text evidence="13">Interacts with the serine/threonine protein kinases MKNK1 and MKNK2. Binds EIF4A and EIF3. Interacts with MIF4GD. Interacts with DAZAP2.</text>
</comment>
<evidence type="ECO:0000256" key="6">
    <source>
        <dbReference type="ARBA" id="ARBA00022553"/>
    </source>
</evidence>
<keyword evidence="2" id="KW-0488">Methylation</keyword>
<dbReference type="EnsemblMetazoa" id="MESCA001505-RA">
    <property type="protein sequence ID" value="MESCA001505-PA"/>
    <property type="gene ID" value="MESCA001505"/>
</dbReference>
<evidence type="ECO:0000256" key="2">
    <source>
        <dbReference type="ARBA" id="ARBA00022481"/>
    </source>
</evidence>
<feature type="domain" description="MI" evidence="17">
    <location>
        <begin position="334"/>
        <end position="460"/>
    </location>
</feature>
<dbReference type="PROSITE" id="PS51363">
    <property type="entry name" value="W2"/>
    <property type="match status" value="1"/>
</dbReference>
<dbReference type="OMA" id="FNGHMAN"/>
<feature type="compositionally biased region" description="Polar residues" evidence="15">
    <location>
        <begin position="305"/>
        <end position="314"/>
    </location>
</feature>
<evidence type="ECO:0000256" key="12">
    <source>
        <dbReference type="ARBA" id="ARBA00040449"/>
    </source>
</evidence>
<evidence type="ECO:0000256" key="1">
    <source>
        <dbReference type="ARBA" id="ARBA00005775"/>
    </source>
</evidence>
<feature type="coiled-coil region" evidence="14">
    <location>
        <begin position="391"/>
        <end position="418"/>
    </location>
</feature>
<dbReference type="GO" id="GO:0006417">
    <property type="term" value="P:regulation of translation"/>
    <property type="evidence" value="ECO:0007669"/>
    <property type="project" value="UniProtKB-KW"/>
</dbReference>
<keyword evidence="8" id="KW-0810">Translation regulation</keyword>
<evidence type="ECO:0000256" key="3">
    <source>
        <dbReference type="ARBA" id="ARBA00022491"/>
    </source>
</evidence>
<dbReference type="PANTHER" id="PTHR23253">
    <property type="entry name" value="EUKARYOTIC TRANSLATION INITIATION FACTOR 4 GAMMA"/>
    <property type="match status" value="1"/>
</dbReference>
<keyword evidence="3" id="KW-0678">Repressor</keyword>
<evidence type="ECO:0000256" key="10">
    <source>
        <dbReference type="ARBA" id="ARBA00022990"/>
    </source>
</evidence>
<dbReference type="Pfam" id="PF02854">
    <property type="entry name" value="MIF4G"/>
    <property type="match status" value="1"/>
</dbReference>
<evidence type="ECO:0000256" key="14">
    <source>
        <dbReference type="SAM" id="Coils"/>
    </source>
</evidence>
<feature type="domain" description="W2" evidence="16">
    <location>
        <begin position="477"/>
        <end position="662"/>
    </location>
</feature>
<dbReference type="InterPro" id="IPR003890">
    <property type="entry name" value="MIF4G-like_typ-3"/>
</dbReference>
<dbReference type="PROSITE" id="PS51366">
    <property type="entry name" value="MI"/>
    <property type="match status" value="1"/>
</dbReference>
<dbReference type="GO" id="GO:0003743">
    <property type="term" value="F:translation initiation factor activity"/>
    <property type="evidence" value="ECO:0007669"/>
    <property type="project" value="UniProtKB-KW"/>
</dbReference>
<feature type="region of interest" description="Disordered" evidence="15">
    <location>
        <begin position="232"/>
        <end position="332"/>
    </location>
</feature>
<dbReference type="SMART" id="SM00515">
    <property type="entry name" value="eIF5C"/>
    <property type="match status" value="1"/>
</dbReference>
<evidence type="ECO:0000259" key="16">
    <source>
        <dbReference type="PROSITE" id="PS51363"/>
    </source>
</evidence>
<evidence type="ECO:0000256" key="11">
    <source>
        <dbReference type="ARBA" id="ARBA00037759"/>
    </source>
</evidence>
<dbReference type="Proteomes" id="UP000015102">
    <property type="component" value="Unassembled WGS sequence"/>
</dbReference>
<comment type="function">
    <text evidence="11">Appears to play a role in the switch from cap-dependent to IRES-mediated translation during mitosis, apoptosis and viral infection. Cleaved by some caspases and viral proteases.</text>
</comment>
<feature type="compositionally biased region" description="Acidic residues" evidence="15">
    <location>
        <begin position="654"/>
        <end position="665"/>
    </location>
</feature>
<feature type="region of interest" description="Disordered" evidence="15">
    <location>
        <begin position="654"/>
        <end position="673"/>
    </location>
</feature>
<evidence type="ECO:0000256" key="13">
    <source>
        <dbReference type="ARBA" id="ARBA00046720"/>
    </source>
</evidence>
<feature type="compositionally biased region" description="Polar residues" evidence="15">
    <location>
        <begin position="232"/>
        <end position="243"/>
    </location>
</feature>
<keyword evidence="6" id="KW-0597">Phosphoprotein</keyword>
<dbReference type="PANTHER" id="PTHR23253:SF9">
    <property type="entry name" value="EUKARYOTIC TRANSLATION INITIATION FACTOR 4 GAMMA 2"/>
    <property type="match status" value="1"/>
</dbReference>